<dbReference type="InParanoid" id="A0A251SE50"/>
<sequence length="88" mass="10268">MEWNDPFHFVVHSITTFIPFSHLFHYPIPNRPLNFSSGSATRERSGVVVAEQGWAADEVMQVCVLAERRSWKRLGHVCLGKRWGRPFW</sequence>
<evidence type="ECO:0000313" key="2">
    <source>
        <dbReference type="Proteomes" id="UP000215914"/>
    </source>
</evidence>
<protein>
    <submittedName>
        <fullName evidence="1">Uncharacterized protein</fullName>
    </submittedName>
</protein>
<name>A0A251SE50_HELAN</name>
<keyword evidence="2" id="KW-1185">Reference proteome</keyword>
<proteinExistence type="predicted"/>
<reference evidence="2" key="1">
    <citation type="journal article" date="2017" name="Nature">
        <title>The sunflower genome provides insights into oil metabolism, flowering and Asterid evolution.</title>
        <authorList>
            <person name="Badouin H."/>
            <person name="Gouzy J."/>
            <person name="Grassa C.J."/>
            <person name="Murat F."/>
            <person name="Staton S.E."/>
            <person name="Cottret L."/>
            <person name="Lelandais-Briere C."/>
            <person name="Owens G.L."/>
            <person name="Carrere S."/>
            <person name="Mayjonade B."/>
            <person name="Legrand L."/>
            <person name="Gill N."/>
            <person name="Kane N.C."/>
            <person name="Bowers J.E."/>
            <person name="Hubner S."/>
            <person name="Bellec A."/>
            <person name="Berard A."/>
            <person name="Berges H."/>
            <person name="Blanchet N."/>
            <person name="Boniface M.C."/>
            <person name="Brunel D."/>
            <person name="Catrice O."/>
            <person name="Chaidir N."/>
            <person name="Claudel C."/>
            <person name="Donnadieu C."/>
            <person name="Faraut T."/>
            <person name="Fievet G."/>
            <person name="Helmstetter N."/>
            <person name="King M."/>
            <person name="Knapp S.J."/>
            <person name="Lai Z."/>
            <person name="Le Paslier M.C."/>
            <person name="Lippi Y."/>
            <person name="Lorenzon L."/>
            <person name="Mandel J.R."/>
            <person name="Marage G."/>
            <person name="Marchand G."/>
            <person name="Marquand E."/>
            <person name="Bret-Mestries E."/>
            <person name="Morien E."/>
            <person name="Nambeesan S."/>
            <person name="Nguyen T."/>
            <person name="Pegot-Espagnet P."/>
            <person name="Pouilly N."/>
            <person name="Raftis F."/>
            <person name="Sallet E."/>
            <person name="Schiex T."/>
            <person name="Thomas J."/>
            <person name="Vandecasteele C."/>
            <person name="Vares D."/>
            <person name="Vear F."/>
            <person name="Vautrin S."/>
            <person name="Crespi M."/>
            <person name="Mangin B."/>
            <person name="Burke J.M."/>
            <person name="Salse J."/>
            <person name="Munos S."/>
            <person name="Vincourt P."/>
            <person name="Rieseberg L.H."/>
            <person name="Langlade N.B."/>
        </authorList>
    </citation>
    <scope>NUCLEOTIDE SEQUENCE [LARGE SCALE GENOMIC DNA]</scope>
    <source>
        <strain evidence="2">cv. SF193</strain>
    </source>
</reference>
<dbReference type="AlphaFoldDB" id="A0A251SE50"/>
<dbReference type="Proteomes" id="UP000215914">
    <property type="component" value="Chromosome 14"/>
</dbReference>
<dbReference type="EMBL" id="CM007903">
    <property type="protein sequence ID" value="OTF97129.1"/>
    <property type="molecule type" value="Genomic_DNA"/>
</dbReference>
<organism evidence="1 2">
    <name type="scientific">Helianthus annuus</name>
    <name type="common">Common sunflower</name>
    <dbReference type="NCBI Taxonomy" id="4232"/>
    <lineage>
        <taxon>Eukaryota</taxon>
        <taxon>Viridiplantae</taxon>
        <taxon>Streptophyta</taxon>
        <taxon>Embryophyta</taxon>
        <taxon>Tracheophyta</taxon>
        <taxon>Spermatophyta</taxon>
        <taxon>Magnoliopsida</taxon>
        <taxon>eudicotyledons</taxon>
        <taxon>Gunneridae</taxon>
        <taxon>Pentapetalae</taxon>
        <taxon>asterids</taxon>
        <taxon>campanulids</taxon>
        <taxon>Asterales</taxon>
        <taxon>Asteraceae</taxon>
        <taxon>Asteroideae</taxon>
        <taxon>Heliantheae alliance</taxon>
        <taxon>Heliantheae</taxon>
        <taxon>Helianthus</taxon>
    </lineage>
</organism>
<accession>A0A251SE50</accession>
<evidence type="ECO:0000313" key="1">
    <source>
        <dbReference type="EMBL" id="OTF97129.1"/>
    </source>
</evidence>
<gene>
    <name evidence="1" type="ORF">HannXRQ_Chr14g0431201</name>
</gene>